<dbReference type="InterPro" id="IPR001387">
    <property type="entry name" value="Cro/C1-type_HTH"/>
</dbReference>
<gene>
    <name evidence="2" type="ORF">ACT18_01045</name>
</gene>
<name>A0A1B8SLA8_9MYCO</name>
<dbReference type="Pfam" id="PF13560">
    <property type="entry name" value="HTH_31"/>
    <property type="match status" value="1"/>
</dbReference>
<dbReference type="SMART" id="SM00530">
    <property type="entry name" value="HTH_XRE"/>
    <property type="match status" value="1"/>
</dbReference>
<dbReference type="PATRIC" id="fig|354243.3.peg.232"/>
<dbReference type="RefSeq" id="WP_084013927.1">
    <property type="nucleotide sequence ID" value="NZ_LFOE01000001.1"/>
</dbReference>
<evidence type="ECO:0000313" key="2">
    <source>
        <dbReference type="EMBL" id="OBY33546.1"/>
    </source>
</evidence>
<keyword evidence="3" id="KW-1185">Reference proteome</keyword>
<proteinExistence type="predicted"/>
<dbReference type="AlphaFoldDB" id="A0A1B8SLA8"/>
<sequence>MTAVFETGTVPPIEIRHRLRIAREFAGLDQGELAEQMGISRTSVGNSETGATKPRRITLNAWALACGVPVSWIIYGDVPYGPNNDGVCVSVCDDAESKTAGRRGISELRIKSP</sequence>
<dbReference type="SUPFAM" id="SSF47413">
    <property type="entry name" value="lambda repressor-like DNA-binding domains"/>
    <property type="match status" value="1"/>
</dbReference>
<protein>
    <recommendedName>
        <fullName evidence="1">HTH cro/C1-type domain-containing protein</fullName>
    </recommendedName>
</protein>
<dbReference type="EMBL" id="LFOE01000001">
    <property type="protein sequence ID" value="OBY33546.1"/>
    <property type="molecule type" value="Genomic_DNA"/>
</dbReference>
<dbReference type="InterPro" id="IPR010982">
    <property type="entry name" value="Lambda_DNA-bd_dom_sf"/>
</dbReference>
<dbReference type="Proteomes" id="UP000092668">
    <property type="component" value="Unassembled WGS sequence"/>
</dbReference>
<dbReference type="OrthoDB" id="5148209at2"/>
<accession>A0A1B8SLA8</accession>
<organism evidence="2 3">
    <name type="scientific">Mycolicibacter kumamotonensis</name>
    <dbReference type="NCBI Taxonomy" id="354243"/>
    <lineage>
        <taxon>Bacteria</taxon>
        <taxon>Bacillati</taxon>
        <taxon>Actinomycetota</taxon>
        <taxon>Actinomycetes</taxon>
        <taxon>Mycobacteriales</taxon>
        <taxon>Mycobacteriaceae</taxon>
        <taxon>Mycolicibacter</taxon>
    </lineage>
</organism>
<feature type="domain" description="HTH cro/C1-type" evidence="1">
    <location>
        <begin position="19"/>
        <end position="73"/>
    </location>
</feature>
<comment type="caution">
    <text evidence="2">The sequence shown here is derived from an EMBL/GenBank/DDBJ whole genome shotgun (WGS) entry which is preliminary data.</text>
</comment>
<reference evidence="2 3" key="1">
    <citation type="submission" date="2015-06" db="EMBL/GenBank/DDBJ databases">
        <title>Genome sequence of Mycobacterium kumamotonense strain Roo.</title>
        <authorList>
            <person name="Greninger A.L."/>
            <person name="Cunningham G."/>
            <person name="Miller S."/>
        </authorList>
    </citation>
    <scope>NUCLEOTIDE SEQUENCE [LARGE SCALE GENOMIC DNA]</scope>
    <source>
        <strain evidence="2 3">Roo</strain>
    </source>
</reference>
<dbReference type="CDD" id="cd00093">
    <property type="entry name" value="HTH_XRE"/>
    <property type="match status" value="1"/>
</dbReference>
<evidence type="ECO:0000259" key="1">
    <source>
        <dbReference type="PROSITE" id="PS50943"/>
    </source>
</evidence>
<dbReference type="PROSITE" id="PS50943">
    <property type="entry name" value="HTH_CROC1"/>
    <property type="match status" value="1"/>
</dbReference>
<evidence type="ECO:0000313" key="3">
    <source>
        <dbReference type="Proteomes" id="UP000092668"/>
    </source>
</evidence>
<dbReference type="GO" id="GO:0003677">
    <property type="term" value="F:DNA binding"/>
    <property type="evidence" value="ECO:0007669"/>
    <property type="project" value="InterPro"/>
</dbReference>
<dbReference type="Gene3D" id="1.10.260.40">
    <property type="entry name" value="lambda repressor-like DNA-binding domains"/>
    <property type="match status" value="1"/>
</dbReference>